<accession>A0ABS2DI91</accession>
<dbReference type="RefSeq" id="WP_204203559.1">
    <property type="nucleotide sequence ID" value="NZ_JAFELM010000030.1"/>
</dbReference>
<evidence type="ECO:0000313" key="2">
    <source>
        <dbReference type="Proteomes" id="UP001518925"/>
    </source>
</evidence>
<reference evidence="1 2" key="1">
    <citation type="submission" date="2021-02" db="EMBL/GenBank/DDBJ databases">
        <title>Bacillus sp. RD4P76, an endophyte from a halophyte.</title>
        <authorList>
            <person name="Sun J.-Q."/>
        </authorList>
    </citation>
    <scope>NUCLEOTIDE SEQUENCE [LARGE SCALE GENOMIC DNA]</scope>
    <source>
        <strain evidence="1 2">RD4P76</strain>
    </source>
</reference>
<protein>
    <submittedName>
        <fullName evidence="1">Uncharacterized protein</fullName>
    </submittedName>
</protein>
<evidence type="ECO:0000313" key="1">
    <source>
        <dbReference type="EMBL" id="MBM6618204.1"/>
    </source>
</evidence>
<proteinExistence type="predicted"/>
<gene>
    <name evidence="1" type="ORF">JR050_11095</name>
</gene>
<dbReference type="Proteomes" id="UP001518925">
    <property type="component" value="Unassembled WGS sequence"/>
</dbReference>
<sequence length="253" mass="28866">MKQMKICPSCGYTVDLDTIHFSSCCEQGNQPTFPSENSTFSPEALAEIKECIEQANELLLSIGLDNEEDEINLRSFQLSMRKIKGQFITISVTCNEESLKVKGVLSEVGLDFIILETNVENLLLIQTERLVFIEHHDDSNQNSCSDQELLCIDDELRRNLMLCFSEVVSRSPYLLNLFFGLKLNLYLESFLGSVIYVKSDNEKSEIEGTLTKVDNRKIELKNNDNEKQGIDFDELCYIEIEMQKLAGMSLFRA</sequence>
<dbReference type="EMBL" id="JAFELM010000030">
    <property type="protein sequence ID" value="MBM6618204.1"/>
    <property type="molecule type" value="Genomic_DNA"/>
</dbReference>
<keyword evidence="2" id="KW-1185">Reference proteome</keyword>
<comment type="caution">
    <text evidence="1">The sequence shown here is derived from an EMBL/GenBank/DDBJ whole genome shotgun (WGS) entry which is preliminary data.</text>
</comment>
<organism evidence="1 2">
    <name type="scientific">Bacillus suaedaesalsae</name>
    <dbReference type="NCBI Taxonomy" id="2810349"/>
    <lineage>
        <taxon>Bacteria</taxon>
        <taxon>Bacillati</taxon>
        <taxon>Bacillota</taxon>
        <taxon>Bacilli</taxon>
        <taxon>Bacillales</taxon>
        <taxon>Bacillaceae</taxon>
        <taxon>Bacillus</taxon>
    </lineage>
</organism>
<name>A0ABS2DI91_9BACI</name>